<name>A0ABN2DQ22_9ACTN</name>
<keyword evidence="2" id="KW-1185">Reference proteome</keyword>
<protein>
    <submittedName>
        <fullName evidence="1">Uncharacterized protein</fullName>
    </submittedName>
</protein>
<evidence type="ECO:0000313" key="1">
    <source>
        <dbReference type="EMBL" id="GAA1580922.1"/>
    </source>
</evidence>
<proteinExistence type="predicted"/>
<sequence length="124" mass="13662">MSDREPTATERTFFDELSALVPGLHDWYHADPDGTPWMLVSHDFVAGGGIVRTLRADYDGNALRGGWSPANLNWDGGIRAHDAHIDTNPPAGLCHDNVEPNQAATITAQWFATHIAKWNLRTDS</sequence>
<reference evidence="1 2" key="1">
    <citation type="journal article" date="2019" name="Int. J. Syst. Evol. Microbiol.">
        <title>The Global Catalogue of Microorganisms (GCM) 10K type strain sequencing project: providing services to taxonomists for standard genome sequencing and annotation.</title>
        <authorList>
            <consortium name="The Broad Institute Genomics Platform"/>
            <consortium name="The Broad Institute Genome Sequencing Center for Infectious Disease"/>
            <person name="Wu L."/>
            <person name="Ma J."/>
        </authorList>
    </citation>
    <scope>NUCLEOTIDE SEQUENCE [LARGE SCALE GENOMIC DNA]</scope>
    <source>
        <strain evidence="1 2">JCM 15572</strain>
    </source>
</reference>
<dbReference type="RefSeq" id="WP_344235308.1">
    <property type="nucleotide sequence ID" value="NZ_BAAAPH010000013.1"/>
</dbReference>
<dbReference type="EMBL" id="BAAAPH010000013">
    <property type="protein sequence ID" value="GAA1580922.1"/>
    <property type="molecule type" value="Genomic_DNA"/>
</dbReference>
<evidence type="ECO:0000313" key="2">
    <source>
        <dbReference type="Proteomes" id="UP001501705"/>
    </source>
</evidence>
<organism evidence="1 2">
    <name type="scientific">Kribbella hippodromi</name>
    <dbReference type="NCBI Taxonomy" id="434347"/>
    <lineage>
        <taxon>Bacteria</taxon>
        <taxon>Bacillati</taxon>
        <taxon>Actinomycetota</taxon>
        <taxon>Actinomycetes</taxon>
        <taxon>Propionibacteriales</taxon>
        <taxon>Kribbellaceae</taxon>
        <taxon>Kribbella</taxon>
    </lineage>
</organism>
<accession>A0ABN2DQ22</accession>
<gene>
    <name evidence="1" type="ORF">GCM10009804_41900</name>
</gene>
<comment type="caution">
    <text evidence="1">The sequence shown here is derived from an EMBL/GenBank/DDBJ whole genome shotgun (WGS) entry which is preliminary data.</text>
</comment>
<dbReference type="Proteomes" id="UP001501705">
    <property type="component" value="Unassembled WGS sequence"/>
</dbReference>